<dbReference type="Proteomes" id="UP000283841">
    <property type="component" value="Unassembled WGS sequence"/>
</dbReference>
<dbReference type="EMBL" id="RCNU01000020">
    <property type="protein sequence ID" value="RWQ91424.1"/>
    <property type="molecule type" value="Genomic_DNA"/>
</dbReference>
<name>A0A443HHY8_BYSSP</name>
<keyword evidence="2" id="KW-1185">Reference proteome</keyword>
<evidence type="ECO:0008006" key="3">
    <source>
        <dbReference type="Google" id="ProtNLM"/>
    </source>
</evidence>
<proteinExistence type="predicted"/>
<dbReference type="GeneID" id="39600933"/>
<accession>A0A443HHY8</accession>
<sequence length="470" mass="53153">MVLQNPSFSKAESEDIAAGRFLFISSQASDEANGQITRRLARSHAVKQALERKRRLQEKSKDNFRITTTKDKPKRFVRTKRDTETPAVSLFSLSAGALDPFQTLAADSSRLRILLSNDKVKRAPEPVFSTAEQLSFQSFHSVFQTGLVDPALLNAVMLSFAFEIAGGYMDRECLLYQGQAIGYLREKMNSPDEAASEPTIGTILLLAGVEARLGMKSQAQLHLGAVQRLLEISQTKLVDLTGGIKRAIFWQDLNSSVLIGSRRIVDHETFVELHWTRDLLPSNFFRLSPGFKKRCHIFTKEFIEVLEDIYALQCIRETASVIVSMAQINNQTASIQSRLRGLSTISPILECCHLAAYLCTVMLCCTVWCALVIPPHVSSQLLHKLQQTNNDIIWDNHPELLLWILYIGGAFAPAGIVRSSYTILLRSNNATRFQNLYRSWPELLEILEQFNWSEKSFLPHVKIFWEEIFT</sequence>
<protein>
    <recommendedName>
        <fullName evidence="3">Fungal-specific transcription factor domain-containing protein</fullName>
    </recommendedName>
</protein>
<dbReference type="PANTHER" id="PTHR37540">
    <property type="entry name" value="TRANSCRIPTION FACTOR (ACR-2), PUTATIVE-RELATED-RELATED"/>
    <property type="match status" value="1"/>
</dbReference>
<reference evidence="1 2" key="1">
    <citation type="journal article" date="2018" name="Front. Microbiol.">
        <title>Genomic and genetic insights into a cosmopolitan fungus, Paecilomyces variotii (Eurotiales).</title>
        <authorList>
            <person name="Urquhart A.S."/>
            <person name="Mondo S.J."/>
            <person name="Makela M.R."/>
            <person name="Hane J.K."/>
            <person name="Wiebenga A."/>
            <person name="He G."/>
            <person name="Mihaltcheva S."/>
            <person name="Pangilinan J."/>
            <person name="Lipzen A."/>
            <person name="Barry K."/>
            <person name="de Vries R.P."/>
            <person name="Grigoriev I.V."/>
            <person name="Idnurm A."/>
        </authorList>
    </citation>
    <scope>NUCLEOTIDE SEQUENCE [LARGE SCALE GENOMIC DNA]</scope>
    <source>
        <strain evidence="1 2">CBS 101075</strain>
    </source>
</reference>
<gene>
    <name evidence="1" type="ORF">C8Q69DRAFT_482491</name>
</gene>
<comment type="caution">
    <text evidence="1">The sequence shown here is derived from an EMBL/GenBank/DDBJ whole genome shotgun (WGS) entry which is preliminary data.</text>
</comment>
<dbReference type="RefSeq" id="XP_028481069.1">
    <property type="nucleotide sequence ID" value="XM_028631656.1"/>
</dbReference>
<dbReference type="PANTHER" id="PTHR37540:SF5">
    <property type="entry name" value="TRANSCRIPTION FACTOR DOMAIN-CONTAINING PROTEIN"/>
    <property type="match status" value="1"/>
</dbReference>
<evidence type="ECO:0000313" key="2">
    <source>
        <dbReference type="Proteomes" id="UP000283841"/>
    </source>
</evidence>
<dbReference type="VEuPathDB" id="FungiDB:C8Q69DRAFT_482491"/>
<dbReference type="STRING" id="264951.A0A443HHY8"/>
<organism evidence="1 2">
    <name type="scientific">Byssochlamys spectabilis</name>
    <name type="common">Paecilomyces variotii</name>
    <dbReference type="NCBI Taxonomy" id="264951"/>
    <lineage>
        <taxon>Eukaryota</taxon>
        <taxon>Fungi</taxon>
        <taxon>Dikarya</taxon>
        <taxon>Ascomycota</taxon>
        <taxon>Pezizomycotina</taxon>
        <taxon>Eurotiomycetes</taxon>
        <taxon>Eurotiomycetidae</taxon>
        <taxon>Eurotiales</taxon>
        <taxon>Thermoascaceae</taxon>
        <taxon>Paecilomyces</taxon>
    </lineage>
</organism>
<evidence type="ECO:0000313" key="1">
    <source>
        <dbReference type="EMBL" id="RWQ91424.1"/>
    </source>
</evidence>
<dbReference type="AlphaFoldDB" id="A0A443HHY8"/>